<dbReference type="PANTHER" id="PTHR11717">
    <property type="entry name" value="LOW MOLECULAR WEIGHT PROTEIN TYROSINE PHOSPHATASE"/>
    <property type="match status" value="1"/>
</dbReference>
<dbReference type="Pfam" id="PF01451">
    <property type="entry name" value="LMWPc"/>
    <property type="match status" value="1"/>
</dbReference>
<dbReference type="Gene3D" id="3.40.50.2300">
    <property type="match status" value="1"/>
</dbReference>
<dbReference type="EMBL" id="KV454434">
    <property type="protein sequence ID" value="ODQ78744.1"/>
    <property type="molecule type" value="Genomic_DNA"/>
</dbReference>
<dbReference type="InterPro" id="IPR050438">
    <property type="entry name" value="LMW_PTPase"/>
</dbReference>
<feature type="domain" description="Phosphotyrosine protein phosphatase I" evidence="9">
    <location>
        <begin position="5"/>
        <end position="157"/>
    </location>
</feature>
<dbReference type="RefSeq" id="XP_018984072.1">
    <property type="nucleotide sequence ID" value="XM_019132164.1"/>
</dbReference>
<dbReference type="GeneID" id="30150017"/>
<sequence>MDQKLSVAFVCFGNICRSPMAEAIFRKKVEDLGLSHHFDCIDSFAVSGLNKGKDPDARTVHVCESRGVPISHKAKQLSISDHNKFNYIFGMDENNVNRLSAYNPRKAKARVGLFGEWNAKPAEFETVVDDPFRSEGLSEFEHIFDQLSHFSDEFLRSEVQGRLKLKAKL</sequence>
<accession>A0A1E3QMQ2</accession>
<evidence type="ECO:0000256" key="4">
    <source>
        <dbReference type="ARBA" id="ARBA00022490"/>
    </source>
</evidence>
<proteinExistence type="inferred from homology"/>
<comment type="subcellular location">
    <subcellularLocation>
        <location evidence="2">Cytoplasm</location>
    </subcellularLocation>
</comment>
<evidence type="ECO:0000259" key="9">
    <source>
        <dbReference type="SMART" id="SM00226"/>
    </source>
</evidence>
<dbReference type="InterPro" id="IPR017867">
    <property type="entry name" value="Tyr_phospatase_low_mol_wt"/>
</dbReference>
<dbReference type="SMART" id="SM00226">
    <property type="entry name" value="LMWPc"/>
    <property type="match status" value="1"/>
</dbReference>
<dbReference type="CDD" id="cd16343">
    <property type="entry name" value="LMWPTP"/>
    <property type="match status" value="1"/>
</dbReference>
<evidence type="ECO:0000256" key="5">
    <source>
        <dbReference type="ARBA" id="ARBA00022801"/>
    </source>
</evidence>
<dbReference type="GO" id="GO:0004725">
    <property type="term" value="F:protein tyrosine phosphatase activity"/>
    <property type="evidence" value="ECO:0007669"/>
    <property type="project" value="UniProtKB-EC"/>
</dbReference>
<dbReference type="GO" id="GO:0005737">
    <property type="term" value="C:cytoplasm"/>
    <property type="evidence" value="ECO:0007669"/>
    <property type="project" value="UniProtKB-SubCell"/>
</dbReference>
<evidence type="ECO:0000256" key="2">
    <source>
        <dbReference type="ARBA" id="ARBA00004496"/>
    </source>
</evidence>
<evidence type="ECO:0000256" key="3">
    <source>
        <dbReference type="ARBA" id="ARBA00011063"/>
    </source>
</evidence>
<dbReference type="PRINTS" id="PR00719">
    <property type="entry name" value="LMWPTPASE"/>
</dbReference>
<comment type="similarity">
    <text evidence="3">Belongs to the low molecular weight phosphotyrosine protein phosphatase family.</text>
</comment>
<evidence type="ECO:0000313" key="10">
    <source>
        <dbReference type="EMBL" id="ODQ78744.1"/>
    </source>
</evidence>
<keyword evidence="11" id="KW-1185">Reference proteome</keyword>
<evidence type="ECO:0000256" key="1">
    <source>
        <dbReference type="ARBA" id="ARBA00000032"/>
    </source>
</evidence>
<organism evidence="10 11">
    <name type="scientific">Babjeviella inositovora NRRL Y-12698</name>
    <dbReference type="NCBI Taxonomy" id="984486"/>
    <lineage>
        <taxon>Eukaryota</taxon>
        <taxon>Fungi</taxon>
        <taxon>Dikarya</taxon>
        <taxon>Ascomycota</taxon>
        <taxon>Saccharomycotina</taxon>
        <taxon>Pichiomycetes</taxon>
        <taxon>Serinales incertae sedis</taxon>
        <taxon>Babjeviella</taxon>
    </lineage>
</organism>
<name>A0A1E3QMQ2_9ASCO</name>
<keyword evidence="5" id="KW-0378">Hydrolase</keyword>
<gene>
    <name evidence="10" type="ORF">BABINDRAFT_51682</name>
</gene>
<dbReference type="InterPro" id="IPR036196">
    <property type="entry name" value="Ptyr_pPase_sf"/>
</dbReference>
<feature type="active site" description="Proton donor" evidence="8">
    <location>
        <position position="130"/>
    </location>
</feature>
<dbReference type="GO" id="GO:0003993">
    <property type="term" value="F:acid phosphatase activity"/>
    <property type="evidence" value="ECO:0007669"/>
    <property type="project" value="UniProtKB-EC"/>
</dbReference>
<reference evidence="11" key="1">
    <citation type="submission" date="2016-05" db="EMBL/GenBank/DDBJ databases">
        <title>Comparative genomics of biotechnologically important yeasts.</title>
        <authorList>
            <consortium name="DOE Joint Genome Institute"/>
            <person name="Riley R."/>
            <person name="Haridas S."/>
            <person name="Wolfe K.H."/>
            <person name="Lopes M.R."/>
            <person name="Hittinger C.T."/>
            <person name="Goker M."/>
            <person name="Salamov A."/>
            <person name="Wisecaver J."/>
            <person name="Long T.M."/>
            <person name="Aerts A.L."/>
            <person name="Barry K."/>
            <person name="Choi C."/>
            <person name="Clum A."/>
            <person name="Coughlan A.Y."/>
            <person name="Deshpande S."/>
            <person name="Douglass A.P."/>
            <person name="Hanson S.J."/>
            <person name="Klenk H.-P."/>
            <person name="Labutti K."/>
            <person name="Lapidus A."/>
            <person name="Lindquist E."/>
            <person name="Lipzen A."/>
            <person name="Meier-Kolthoff J.P."/>
            <person name="Ohm R.A."/>
            <person name="Otillar R.P."/>
            <person name="Pangilinan J."/>
            <person name="Peng Y."/>
            <person name="Rokas A."/>
            <person name="Rosa C.A."/>
            <person name="Scheuner C."/>
            <person name="Sibirny A.A."/>
            <person name="Slot J.C."/>
            <person name="Stielow J.B."/>
            <person name="Sun H."/>
            <person name="Kurtzman C.P."/>
            <person name="Blackwell M."/>
            <person name="Grigoriev I.V."/>
            <person name="Jeffries T.W."/>
        </authorList>
    </citation>
    <scope>NUCLEOTIDE SEQUENCE [LARGE SCALE GENOMIC DNA]</scope>
    <source>
        <strain evidence="11">NRRL Y-12698</strain>
    </source>
</reference>
<feature type="active site" description="Nucleophile" evidence="8">
    <location>
        <position position="11"/>
    </location>
</feature>
<evidence type="ECO:0000256" key="6">
    <source>
        <dbReference type="ARBA" id="ARBA00022912"/>
    </source>
</evidence>
<dbReference type="PANTHER" id="PTHR11717:SF7">
    <property type="entry name" value="LOW MOLECULAR WEIGHT PHOSPHOTYROSINE PROTEIN PHOSPHATASE"/>
    <property type="match status" value="1"/>
</dbReference>
<evidence type="ECO:0000256" key="8">
    <source>
        <dbReference type="PIRSR" id="PIRSR617867-1"/>
    </source>
</evidence>
<comment type="catalytic activity">
    <reaction evidence="7">
        <text>O-phospho-L-tyrosyl-[protein] + H2O = L-tyrosyl-[protein] + phosphate</text>
        <dbReference type="Rhea" id="RHEA:10684"/>
        <dbReference type="Rhea" id="RHEA-COMP:10136"/>
        <dbReference type="Rhea" id="RHEA-COMP:20101"/>
        <dbReference type="ChEBI" id="CHEBI:15377"/>
        <dbReference type="ChEBI" id="CHEBI:43474"/>
        <dbReference type="ChEBI" id="CHEBI:46858"/>
        <dbReference type="ChEBI" id="CHEBI:61978"/>
        <dbReference type="EC" id="3.1.3.48"/>
    </reaction>
</comment>
<dbReference type="FunFam" id="3.40.50.2300:FF:000105">
    <property type="entry name" value="Low molecular weight phosphotyrosine protein"/>
    <property type="match status" value="1"/>
</dbReference>
<evidence type="ECO:0000313" key="11">
    <source>
        <dbReference type="Proteomes" id="UP000094336"/>
    </source>
</evidence>
<evidence type="ECO:0000256" key="7">
    <source>
        <dbReference type="ARBA" id="ARBA00051722"/>
    </source>
</evidence>
<dbReference type="SUPFAM" id="SSF52788">
    <property type="entry name" value="Phosphotyrosine protein phosphatases I"/>
    <property type="match status" value="1"/>
</dbReference>
<comment type="catalytic activity">
    <reaction evidence="1">
        <text>a phosphate monoester + H2O = an alcohol + phosphate</text>
        <dbReference type="Rhea" id="RHEA:15017"/>
        <dbReference type="ChEBI" id="CHEBI:15377"/>
        <dbReference type="ChEBI" id="CHEBI:30879"/>
        <dbReference type="ChEBI" id="CHEBI:43474"/>
        <dbReference type="ChEBI" id="CHEBI:67140"/>
        <dbReference type="EC" id="3.1.3.2"/>
    </reaction>
</comment>
<dbReference type="AlphaFoldDB" id="A0A1E3QMQ2"/>
<dbReference type="STRING" id="984486.A0A1E3QMQ2"/>
<keyword evidence="4" id="KW-0963">Cytoplasm</keyword>
<keyword evidence="6" id="KW-0904">Protein phosphatase</keyword>
<dbReference type="InterPro" id="IPR023485">
    <property type="entry name" value="Ptyr_pPase"/>
</dbReference>
<dbReference type="Proteomes" id="UP000094336">
    <property type="component" value="Unassembled WGS sequence"/>
</dbReference>
<feature type="active site" evidence="8">
    <location>
        <position position="17"/>
    </location>
</feature>
<protein>
    <recommendedName>
        <fullName evidence="9">Phosphotyrosine protein phosphatase I domain-containing protein</fullName>
    </recommendedName>
</protein>
<dbReference type="OrthoDB" id="3388at2759"/>